<keyword evidence="1" id="KW-0694">RNA-binding</keyword>
<name>A0A1Y3BRY4_EURMA</name>
<sequence length="227" mass="25508">MDPSFKNGLVEINPSTDGQNNVWYDAYILDVQPLSTPCSEINAQITGNNDGDDDSRTPNPLKPFTDITVASNPFARSELPVPFFLQQGDSTWLCNADFHERFGKNVENLINIHYDDGNKLLICLGYTPDRTEYAKKKFDNQCHLLSDFHFRALKETHSLCKHLLPPIKNQNPNESILHIAVAKHLIGLSIGKQGANIHKARELDGIQSIELYDPMNTFIIKGSNMEA</sequence>
<protein>
    <submittedName>
        <fullName evidence="2">RNA binding protein-like protein</fullName>
    </submittedName>
</protein>
<dbReference type="GO" id="GO:0051028">
    <property type="term" value="P:mRNA transport"/>
    <property type="evidence" value="ECO:0007669"/>
    <property type="project" value="TreeGrafter"/>
</dbReference>
<evidence type="ECO:0000313" key="3">
    <source>
        <dbReference type="Proteomes" id="UP000194236"/>
    </source>
</evidence>
<organism evidence="2 3">
    <name type="scientific">Euroglyphus maynei</name>
    <name type="common">Mayne's house dust mite</name>
    <dbReference type="NCBI Taxonomy" id="6958"/>
    <lineage>
        <taxon>Eukaryota</taxon>
        <taxon>Metazoa</taxon>
        <taxon>Ecdysozoa</taxon>
        <taxon>Arthropoda</taxon>
        <taxon>Chelicerata</taxon>
        <taxon>Arachnida</taxon>
        <taxon>Acari</taxon>
        <taxon>Acariformes</taxon>
        <taxon>Sarcoptiformes</taxon>
        <taxon>Astigmata</taxon>
        <taxon>Psoroptidia</taxon>
        <taxon>Analgoidea</taxon>
        <taxon>Pyroglyphidae</taxon>
        <taxon>Pyroglyphinae</taxon>
        <taxon>Euroglyphus</taxon>
    </lineage>
</organism>
<gene>
    <name evidence="2" type="ORF">BLA29_005734</name>
</gene>
<dbReference type="GO" id="GO:0003730">
    <property type="term" value="F:mRNA 3'-UTR binding"/>
    <property type="evidence" value="ECO:0007669"/>
    <property type="project" value="TreeGrafter"/>
</dbReference>
<dbReference type="OrthoDB" id="6504465at2759"/>
<proteinExistence type="predicted"/>
<dbReference type="Proteomes" id="UP000194236">
    <property type="component" value="Unassembled WGS sequence"/>
</dbReference>
<dbReference type="GO" id="GO:0043488">
    <property type="term" value="P:regulation of mRNA stability"/>
    <property type="evidence" value="ECO:0007669"/>
    <property type="project" value="TreeGrafter"/>
</dbReference>
<dbReference type="PROSITE" id="PS50084">
    <property type="entry name" value="KH_TYPE_1"/>
    <property type="match status" value="1"/>
</dbReference>
<comment type="caution">
    <text evidence="2">The sequence shown here is derived from an EMBL/GenBank/DDBJ whole genome shotgun (WGS) entry which is preliminary data.</text>
</comment>
<dbReference type="InterPro" id="IPR036612">
    <property type="entry name" value="KH_dom_type_1_sf"/>
</dbReference>
<dbReference type="GO" id="GO:0045727">
    <property type="term" value="P:positive regulation of translation"/>
    <property type="evidence" value="ECO:0007669"/>
    <property type="project" value="TreeGrafter"/>
</dbReference>
<dbReference type="PANTHER" id="PTHR10603">
    <property type="entry name" value="FRAGILE X MENTAL RETARDATION SYNDROME-RELATED PROTEIN"/>
    <property type="match status" value="1"/>
</dbReference>
<dbReference type="GO" id="GO:0005634">
    <property type="term" value="C:nucleus"/>
    <property type="evidence" value="ECO:0007669"/>
    <property type="project" value="TreeGrafter"/>
</dbReference>
<reference evidence="2 3" key="1">
    <citation type="submission" date="2017-03" db="EMBL/GenBank/DDBJ databases">
        <title>Genome Survey of Euroglyphus maynei.</title>
        <authorList>
            <person name="Arlian L.G."/>
            <person name="Morgan M.S."/>
            <person name="Rider S.D."/>
        </authorList>
    </citation>
    <scope>NUCLEOTIDE SEQUENCE [LARGE SCALE GENOMIC DNA]</scope>
    <source>
        <strain evidence="2">Arlian Lab</strain>
        <tissue evidence="2">Whole body</tissue>
    </source>
</reference>
<dbReference type="GO" id="GO:0048513">
    <property type="term" value="P:animal organ development"/>
    <property type="evidence" value="ECO:0007669"/>
    <property type="project" value="TreeGrafter"/>
</dbReference>
<evidence type="ECO:0000313" key="2">
    <source>
        <dbReference type="EMBL" id="OTF82794.1"/>
    </source>
</evidence>
<dbReference type="GO" id="GO:0045182">
    <property type="term" value="F:translation regulator activity"/>
    <property type="evidence" value="ECO:0007669"/>
    <property type="project" value="TreeGrafter"/>
</dbReference>
<dbReference type="PANTHER" id="PTHR10603:SF7">
    <property type="entry name" value="FRAGILE X MESSENGER RIBONUCLEOPROTEIN 1 HOMOLOG"/>
    <property type="match status" value="1"/>
</dbReference>
<accession>A0A1Y3BRY4</accession>
<feature type="non-terminal residue" evidence="2">
    <location>
        <position position="227"/>
    </location>
</feature>
<dbReference type="Gene3D" id="3.30.1370.10">
    <property type="entry name" value="K Homology domain, type 1"/>
    <property type="match status" value="1"/>
</dbReference>
<dbReference type="EMBL" id="MUJZ01006719">
    <property type="protein sequence ID" value="OTF82794.1"/>
    <property type="molecule type" value="Genomic_DNA"/>
</dbReference>
<dbReference type="AlphaFoldDB" id="A0A1Y3BRY4"/>
<keyword evidence="3" id="KW-1185">Reference proteome</keyword>
<dbReference type="GO" id="GO:0010494">
    <property type="term" value="C:cytoplasmic stress granule"/>
    <property type="evidence" value="ECO:0007669"/>
    <property type="project" value="TreeGrafter"/>
</dbReference>
<evidence type="ECO:0000256" key="1">
    <source>
        <dbReference type="PROSITE-ProRule" id="PRU00117"/>
    </source>
</evidence>
<dbReference type="InterPro" id="IPR040148">
    <property type="entry name" value="FMR1"/>
</dbReference>